<dbReference type="AlphaFoldDB" id="M1DIG7"/>
<dbReference type="PaxDb" id="4113-PGSC0003DMT400089584"/>
<dbReference type="InParanoid" id="M1DIG7"/>
<reference evidence="3" key="1">
    <citation type="journal article" date="2011" name="Nature">
        <title>Genome sequence and analysis of the tuber crop potato.</title>
        <authorList>
            <consortium name="The Potato Genome Sequencing Consortium"/>
        </authorList>
    </citation>
    <scope>NUCLEOTIDE SEQUENCE [LARGE SCALE GENOMIC DNA]</scope>
    <source>
        <strain evidence="3">cv. DM1-3 516 R44</strain>
    </source>
</reference>
<feature type="compositionally biased region" description="Basic and acidic residues" evidence="1">
    <location>
        <begin position="96"/>
        <end position="121"/>
    </location>
</feature>
<dbReference type="EnsemblPlants" id="PGSC0003DMT400089584">
    <property type="protein sequence ID" value="PGSC0003DMT400089584"/>
    <property type="gene ID" value="PGSC0003DMG400039155"/>
</dbReference>
<evidence type="ECO:0000256" key="1">
    <source>
        <dbReference type="SAM" id="MobiDB-lite"/>
    </source>
</evidence>
<dbReference type="HOGENOM" id="CLU_028647_7_1_1"/>
<accession>M1DIG7</accession>
<name>M1DIG7_SOLTU</name>
<evidence type="ECO:0000313" key="3">
    <source>
        <dbReference type="Proteomes" id="UP000011115"/>
    </source>
</evidence>
<dbReference type="Gramene" id="PGSC0003DMT400089584">
    <property type="protein sequence ID" value="PGSC0003DMT400089584"/>
    <property type="gene ID" value="PGSC0003DMG400039155"/>
</dbReference>
<proteinExistence type="predicted"/>
<evidence type="ECO:0000313" key="2">
    <source>
        <dbReference type="EnsemblPlants" id="PGSC0003DMT400089584"/>
    </source>
</evidence>
<keyword evidence="3" id="KW-1185">Reference proteome</keyword>
<feature type="region of interest" description="Disordered" evidence="1">
    <location>
        <begin position="57"/>
        <end position="121"/>
    </location>
</feature>
<sequence>MEQMMDRKVQAVHQHLDAFELRVLERPAPTIDVYAFRMDLASLQANLDALLALPEVEPESAPTAPIDDTVLDALIEDEMPPSDSSRHAGKHPRSSRTSDDTEAGRARKRERQQFEEARGHL</sequence>
<protein>
    <submittedName>
        <fullName evidence="2">Integrase core domain containing protein</fullName>
    </submittedName>
</protein>
<organism evidence="2 3">
    <name type="scientific">Solanum tuberosum</name>
    <name type="common">Potato</name>
    <dbReference type="NCBI Taxonomy" id="4113"/>
    <lineage>
        <taxon>Eukaryota</taxon>
        <taxon>Viridiplantae</taxon>
        <taxon>Streptophyta</taxon>
        <taxon>Embryophyta</taxon>
        <taxon>Tracheophyta</taxon>
        <taxon>Spermatophyta</taxon>
        <taxon>Magnoliopsida</taxon>
        <taxon>eudicotyledons</taxon>
        <taxon>Gunneridae</taxon>
        <taxon>Pentapetalae</taxon>
        <taxon>asterids</taxon>
        <taxon>lamiids</taxon>
        <taxon>Solanales</taxon>
        <taxon>Solanaceae</taxon>
        <taxon>Solanoideae</taxon>
        <taxon>Solaneae</taxon>
        <taxon>Solanum</taxon>
    </lineage>
</organism>
<dbReference type="Proteomes" id="UP000011115">
    <property type="component" value="Unassembled WGS sequence"/>
</dbReference>
<reference evidence="2" key="2">
    <citation type="submission" date="2015-06" db="UniProtKB">
        <authorList>
            <consortium name="EnsemblPlants"/>
        </authorList>
    </citation>
    <scope>IDENTIFICATION</scope>
    <source>
        <strain evidence="2">DM1-3 516 R44</strain>
    </source>
</reference>